<dbReference type="InterPro" id="IPR029058">
    <property type="entry name" value="AB_hydrolase_fold"/>
</dbReference>
<dbReference type="PANTHER" id="PTHR43798">
    <property type="entry name" value="MONOACYLGLYCEROL LIPASE"/>
    <property type="match status" value="1"/>
</dbReference>
<evidence type="ECO:0000256" key="1">
    <source>
        <dbReference type="ARBA" id="ARBA00022801"/>
    </source>
</evidence>
<dbReference type="GO" id="GO:0016787">
    <property type="term" value="F:hydrolase activity"/>
    <property type="evidence" value="ECO:0007669"/>
    <property type="project" value="UniProtKB-KW"/>
</dbReference>
<sequence>MTAHRRRTVSTKTKALTVALTAVATAAVAVPAITTAQAEPPAHVRSSAAHTVKSDVQDRHPDAACYEVQVPVSVKKIGRAHIYGELCRPRQPTRTSKTVQLLVPGSTYNHSYYDMPVKSARYSYVSKALADGFSTFDIDRLATGRSTLPPSSQYTLDSGTEAIHQVITKLRAGEIKNRAFDKVVWVGHSLGSSMAWSQAAKYDDDVDAFVLTGMSHVVRDEEPSDEGPGEDVQFEIRAMDDPKFHGRISDPGYLTTNAGMRQFFYYVPNADPAVIEADERLKDVSTAADSDSANLPPAQSPSRSIKVPTLLVVGDKDQYCTPGTCTPESMLANERPYYSDKAGLKAVVVPDSGHDVQLHKNAPDTNAKILTWIKDAVS</sequence>
<evidence type="ECO:0000313" key="5">
    <source>
        <dbReference type="Proteomes" id="UP000516444"/>
    </source>
</evidence>
<name>A0A7G1PEL5_9ACTN</name>
<dbReference type="GO" id="GO:0016020">
    <property type="term" value="C:membrane"/>
    <property type="evidence" value="ECO:0007669"/>
    <property type="project" value="TreeGrafter"/>
</dbReference>
<feature type="domain" description="AB hydrolase-1" evidence="3">
    <location>
        <begin position="101"/>
        <end position="359"/>
    </location>
</feature>
<dbReference type="Gene3D" id="3.40.50.1820">
    <property type="entry name" value="alpha/beta hydrolase"/>
    <property type="match status" value="1"/>
</dbReference>
<dbReference type="EMBL" id="AP023440">
    <property type="protein sequence ID" value="BCL32544.1"/>
    <property type="molecule type" value="Genomic_DNA"/>
</dbReference>
<dbReference type="InterPro" id="IPR000073">
    <property type="entry name" value="AB_hydrolase_1"/>
</dbReference>
<keyword evidence="1 4" id="KW-0378">Hydrolase</keyword>
<keyword evidence="2" id="KW-0732">Signal</keyword>
<dbReference type="KEGG" id="sgm:GCM10017557_74030"/>
<protein>
    <submittedName>
        <fullName evidence="4">Alpha/beta hydrolase</fullName>
    </submittedName>
</protein>
<reference evidence="4 5" key="1">
    <citation type="journal article" date="2014" name="Int. J. Syst. Evol. Microbiol.">
        <title>Complete genome sequence of Corynebacterium casei LMG S-19264T (=DSM 44701T), isolated from a smear-ripened cheese.</title>
        <authorList>
            <consortium name="US DOE Joint Genome Institute (JGI-PGF)"/>
            <person name="Walter F."/>
            <person name="Albersmeier A."/>
            <person name="Kalinowski J."/>
            <person name="Ruckert C."/>
        </authorList>
    </citation>
    <scope>NUCLEOTIDE SEQUENCE [LARGE SCALE GENOMIC DNA]</scope>
    <source>
        <strain evidence="4 5">JCM 4677</strain>
    </source>
</reference>
<gene>
    <name evidence="4" type="ORF">GCM10017557_74030</name>
</gene>
<proteinExistence type="predicted"/>
<organism evidence="4 5">
    <name type="scientific">Streptomyces aurantiacus</name>
    <dbReference type="NCBI Taxonomy" id="47760"/>
    <lineage>
        <taxon>Bacteria</taxon>
        <taxon>Bacillati</taxon>
        <taxon>Actinomycetota</taxon>
        <taxon>Actinomycetes</taxon>
        <taxon>Kitasatosporales</taxon>
        <taxon>Streptomycetaceae</taxon>
        <taxon>Streptomyces</taxon>
        <taxon>Streptomyces aurantiacus group</taxon>
    </lineage>
</organism>
<dbReference type="Pfam" id="PF12697">
    <property type="entry name" value="Abhydrolase_6"/>
    <property type="match status" value="1"/>
</dbReference>
<dbReference type="PANTHER" id="PTHR43798:SF31">
    <property type="entry name" value="AB HYDROLASE SUPERFAMILY PROTEIN YCLE"/>
    <property type="match status" value="1"/>
</dbReference>
<dbReference type="Proteomes" id="UP000516444">
    <property type="component" value="Chromosome"/>
</dbReference>
<dbReference type="RefSeq" id="WP_190854169.1">
    <property type="nucleotide sequence ID" value="NZ_AP023440.1"/>
</dbReference>
<dbReference type="InterPro" id="IPR050266">
    <property type="entry name" value="AB_hydrolase_sf"/>
</dbReference>
<feature type="chain" id="PRO_5028985408" evidence="2">
    <location>
        <begin position="39"/>
        <end position="378"/>
    </location>
</feature>
<dbReference type="SUPFAM" id="SSF53474">
    <property type="entry name" value="alpha/beta-Hydrolases"/>
    <property type="match status" value="1"/>
</dbReference>
<evidence type="ECO:0000259" key="3">
    <source>
        <dbReference type="Pfam" id="PF12697"/>
    </source>
</evidence>
<accession>A0A7G1PEL5</accession>
<evidence type="ECO:0000313" key="4">
    <source>
        <dbReference type="EMBL" id="BCL32544.1"/>
    </source>
</evidence>
<keyword evidence="5" id="KW-1185">Reference proteome</keyword>
<evidence type="ECO:0000256" key="2">
    <source>
        <dbReference type="SAM" id="SignalP"/>
    </source>
</evidence>
<dbReference type="AlphaFoldDB" id="A0A7G1PEL5"/>
<feature type="signal peptide" evidence="2">
    <location>
        <begin position="1"/>
        <end position="38"/>
    </location>
</feature>